<accession>A0A543NKD5</accession>
<evidence type="ECO:0000313" key="7">
    <source>
        <dbReference type="EMBL" id="TQN32250.1"/>
    </source>
</evidence>
<evidence type="ECO:0000313" key="8">
    <source>
        <dbReference type="Proteomes" id="UP000317422"/>
    </source>
</evidence>
<dbReference type="EMBL" id="VFQC01000001">
    <property type="protein sequence ID" value="TQN32250.1"/>
    <property type="molecule type" value="Genomic_DNA"/>
</dbReference>
<protein>
    <recommendedName>
        <fullName evidence="3">Phosphocarrier protein HPr</fullName>
    </recommendedName>
</protein>
<evidence type="ECO:0000256" key="1">
    <source>
        <dbReference type="ARBA" id="ARBA00003681"/>
    </source>
</evidence>
<name>A0A543NKD5_9ACTN</name>
<dbReference type="InterPro" id="IPR000032">
    <property type="entry name" value="HPr-like"/>
</dbReference>
<dbReference type="Pfam" id="PF00381">
    <property type="entry name" value="PTS-HPr"/>
    <property type="match status" value="1"/>
</dbReference>
<dbReference type="OrthoDB" id="9809047at2"/>
<dbReference type="GO" id="GO:0009401">
    <property type="term" value="P:phosphoenolpyruvate-dependent sugar phosphotransferase system"/>
    <property type="evidence" value="ECO:0007669"/>
    <property type="project" value="UniProtKB-KW"/>
</dbReference>
<dbReference type="PROSITE" id="PS00369">
    <property type="entry name" value="PTS_HPR_HIS"/>
    <property type="match status" value="1"/>
</dbReference>
<evidence type="ECO:0000256" key="2">
    <source>
        <dbReference type="ARBA" id="ARBA00004496"/>
    </source>
</evidence>
<organism evidence="7 8">
    <name type="scientific">Haloactinospora alba</name>
    <dbReference type="NCBI Taxonomy" id="405555"/>
    <lineage>
        <taxon>Bacteria</taxon>
        <taxon>Bacillati</taxon>
        <taxon>Actinomycetota</taxon>
        <taxon>Actinomycetes</taxon>
        <taxon>Streptosporangiales</taxon>
        <taxon>Nocardiopsidaceae</taxon>
        <taxon>Haloactinospora</taxon>
    </lineage>
</organism>
<comment type="subcellular location">
    <subcellularLocation>
        <location evidence="2">Cytoplasm</location>
    </subcellularLocation>
</comment>
<dbReference type="InterPro" id="IPR001020">
    <property type="entry name" value="PTS_HPr_His_P_site"/>
</dbReference>
<dbReference type="PRINTS" id="PR00107">
    <property type="entry name" value="PHOSPHOCPHPR"/>
</dbReference>
<dbReference type="CDD" id="cd00367">
    <property type="entry name" value="PTS-HPr_like"/>
    <property type="match status" value="1"/>
</dbReference>
<dbReference type="AlphaFoldDB" id="A0A543NKD5"/>
<evidence type="ECO:0000256" key="5">
    <source>
        <dbReference type="ARBA" id="ARBA00022683"/>
    </source>
</evidence>
<keyword evidence="5" id="KW-0598">Phosphotransferase system</keyword>
<dbReference type="SUPFAM" id="SSF55594">
    <property type="entry name" value="HPr-like"/>
    <property type="match status" value="1"/>
</dbReference>
<dbReference type="RefSeq" id="WP_141923773.1">
    <property type="nucleotide sequence ID" value="NZ_VFQC01000001.1"/>
</dbReference>
<dbReference type="PANTHER" id="PTHR33705:SF2">
    <property type="entry name" value="PHOSPHOCARRIER PROTEIN NPR"/>
    <property type="match status" value="1"/>
</dbReference>
<dbReference type="Proteomes" id="UP000317422">
    <property type="component" value="Unassembled WGS sequence"/>
</dbReference>
<dbReference type="InterPro" id="IPR035895">
    <property type="entry name" value="HPr-like_sf"/>
</dbReference>
<sequence>MATATATIGSPVGLHARPAALFVEAASSTGLAVTITKDGSAPADARSLLMVMGVGAKHGDTVTLHADGENADTHLAELVELLERETE</sequence>
<comment type="function">
    <text evidence="1">General (non sugar-specific) component of the phosphoenolpyruvate-dependent sugar phosphotransferase system (sugar PTS). This major carbohydrate active-transport system catalyzes the phosphorylation of incoming sugar substrates concomitantly with their translocation across the cell membrane. The phosphoryl group from phosphoenolpyruvate (PEP) is transferred to the phosphoryl carrier protein HPr by enzyme I. Phospho-HPr then transfers it to the PTS EIIA domain.</text>
</comment>
<evidence type="ECO:0000256" key="3">
    <source>
        <dbReference type="ARBA" id="ARBA00020422"/>
    </source>
</evidence>
<feature type="domain" description="HPr" evidence="6">
    <location>
        <begin position="1"/>
        <end position="87"/>
    </location>
</feature>
<keyword evidence="8" id="KW-1185">Reference proteome</keyword>
<dbReference type="GO" id="GO:0005737">
    <property type="term" value="C:cytoplasm"/>
    <property type="evidence" value="ECO:0007669"/>
    <property type="project" value="UniProtKB-SubCell"/>
</dbReference>
<proteinExistence type="predicted"/>
<reference evidence="7 8" key="1">
    <citation type="submission" date="2019-06" db="EMBL/GenBank/DDBJ databases">
        <title>Sequencing the genomes of 1000 actinobacteria strains.</title>
        <authorList>
            <person name="Klenk H.-P."/>
        </authorList>
    </citation>
    <scope>NUCLEOTIDE SEQUENCE [LARGE SCALE GENOMIC DNA]</scope>
    <source>
        <strain evidence="7 8">DSM 45015</strain>
    </source>
</reference>
<dbReference type="PANTHER" id="PTHR33705">
    <property type="entry name" value="PHOSPHOCARRIER PROTEIN HPR"/>
    <property type="match status" value="1"/>
</dbReference>
<dbReference type="NCBIfam" id="TIGR01003">
    <property type="entry name" value="PTS_HPr_family"/>
    <property type="match status" value="1"/>
</dbReference>
<dbReference type="PROSITE" id="PS51350">
    <property type="entry name" value="PTS_HPR_DOM"/>
    <property type="match status" value="1"/>
</dbReference>
<evidence type="ECO:0000259" key="6">
    <source>
        <dbReference type="PROSITE" id="PS51350"/>
    </source>
</evidence>
<dbReference type="InterPro" id="IPR050399">
    <property type="entry name" value="HPr"/>
</dbReference>
<keyword evidence="4" id="KW-0963">Cytoplasm</keyword>
<gene>
    <name evidence="7" type="ORF">FHX37_2200</name>
</gene>
<comment type="caution">
    <text evidence="7">The sequence shown here is derived from an EMBL/GenBank/DDBJ whole genome shotgun (WGS) entry which is preliminary data.</text>
</comment>
<evidence type="ECO:0000256" key="4">
    <source>
        <dbReference type="ARBA" id="ARBA00022490"/>
    </source>
</evidence>
<dbReference type="Gene3D" id="3.30.1340.10">
    <property type="entry name" value="HPr-like"/>
    <property type="match status" value="1"/>
</dbReference>